<dbReference type="InterPro" id="IPR051311">
    <property type="entry name" value="DedA_domain"/>
</dbReference>
<dbReference type="PANTHER" id="PTHR42709:SF11">
    <property type="entry name" value="DEDA FAMILY PROTEIN"/>
    <property type="match status" value="1"/>
</dbReference>
<dbReference type="InterPro" id="IPR032816">
    <property type="entry name" value="VTT_dom"/>
</dbReference>
<keyword evidence="2" id="KW-0812">Transmembrane</keyword>
<sequence length="194" mass="21684">MTLVFMGELMDFFFRNGPLGLFIIAFTEATFFPIPPDVVLVYMAMVLPSKAYYYALITSIGSTLGGVFGYFLGVRFGRPLLMRFVKDSNFDRMEDMFQRYGAWAVAIAGFSVLPYKVFTIAAGVFRLDLMAFIIASLLSRSALYFLEAALVVIMGEKAPGLIDMILGPGSFVVIAATVLVYLAYKKWRNKKHKV</sequence>
<feature type="transmembrane region" description="Helical" evidence="2">
    <location>
        <begin position="51"/>
        <end position="72"/>
    </location>
</feature>
<dbReference type="HOGENOM" id="CLU_098634_1_0_9"/>
<feature type="transmembrane region" description="Helical" evidence="2">
    <location>
        <begin position="130"/>
        <end position="153"/>
    </location>
</feature>
<organism evidence="4 5">
    <name type="scientific">Thermosediminibacter oceani (strain ATCC BAA-1034 / DSM 16646 / JW/IW-1228P)</name>
    <dbReference type="NCBI Taxonomy" id="555079"/>
    <lineage>
        <taxon>Bacteria</taxon>
        <taxon>Bacillati</taxon>
        <taxon>Bacillota</taxon>
        <taxon>Clostridia</taxon>
        <taxon>Thermosediminibacterales</taxon>
        <taxon>Thermosediminibacteraceae</taxon>
        <taxon>Thermosediminibacter</taxon>
    </lineage>
</organism>
<accession>D9S056</accession>
<dbReference type="PANTHER" id="PTHR42709">
    <property type="entry name" value="ALKALINE PHOSPHATASE LIKE PROTEIN"/>
    <property type="match status" value="1"/>
</dbReference>
<evidence type="ECO:0000256" key="1">
    <source>
        <dbReference type="ARBA" id="ARBA00010792"/>
    </source>
</evidence>
<keyword evidence="2" id="KW-1133">Transmembrane helix</keyword>
<dbReference type="AlphaFoldDB" id="D9S056"/>
<dbReference type="KEGG" id="toc:Toce_0196"/>
<gene>
    <name evidence="4" type="ordered locus">Toce_0196</name>
</gene>
<protein>
    <submittedName>
        <fullName evidence="4">SNARE associated Golgi protein-related protein</fullName>
    </submittedName>
</protein>
<evidence type="ECO:0000313" key="4">
    <source>
        <dbReference type="EMBL" id="ADL06984.1"/>
    </source>
</evidence>
<dbReference type="STRING" id="555079.Toce_0196"/>
<comment type="similarity">
    <text evidence="1">Belongs to the DedA family.</text>
</comment>
<evidence type="ECO:0000256" key="2">
    <source>
        <dbReference type="SAM" id="Phobius"/>
    </source>
</evidence>
<feature type="domain" description="VTT" evidence="3">
    <location>
        <begin position="34"/>
        <end position="148"/>
    </location>
</feature>
<dbReference type="GO" id="GO:0005886">
    <property type="term" value="C:plasma membrane"/>
    <property type="evidence" value="ECO:0007669"/>
    <property type="project" value="TreeGrafter"/>
</dbReference>
<evidence type="ECO:0000313" key="5">
    <source>
        <dbReference type="Proteomes" id="UP000000272"/>
    </source>
</evidence>
<dbReference type="RefSeq" id="WP_013275035.1">
    <property type="nucleotide sequence ID" value="NC_014377.1"/>
</dbReference>
<keyword evidence="2" id="KW-0472">Membrane</keyword>
<dbReference type="Pfam" id="PF09335">
    <property type="entry name" value="VTT_dom"/>
    <property type="match status" value="1"/>
</dbReference>
<reference evidence="4 5" key="1">
    <citation type="journal article" date="2010" name="Stand. Genomic Sci.">
        <title>Complete genome sequence of Thermosediminibacter oceani type strain (JW/IW-1228P).</title>
        <authorList>
            <person name="Pitluck S."/>
            <person name="Yasawong M."/>
            <person name="Munk C."/>
            <person name="Nolan M."/>
            <person name="Lapidus A."/>
            <person name="Lucas S."/>
            <person name="Glavina Del Rio T."/>
            <person name="Tice H."/>
            <person name="Cheng J.F."/>
            <person name="Bruce D."/>
            <person name="Detter C."/>
            <person name="Tapia R."/>
            <person name="Han C."/>
            <person name="Goodwin L."/>
            <person name="Liolios K."/>
            <person name="Ivanova N."/>
            <person name="Mavromatis K."/>
            <person name="Mikhailova N."/>
            <person name="Pati A."/>
            <person name="Chen A."/>
            <person name="Palaniappan K."/>
            <person name="Land M."/>
            <person name="Hauser L."/>
            <person name="Chang Y.J."/>
            <person name="Jeffries C.D."/>
            <person name="Rohde M."/>
            <person name="Spring S."/>
            <person name="Sikorski J."/>
            <person name="Goker M."/>
            <person name="Woyke T."/>
            <person name="Bristow J."/>
            <person name="Eisen J.A."/>
            <person name="Markowitz V."/>
            <person name="Hugenholtz P."/>
            <person name="Kyrpides N.C."/>
            <person name="Klenk H.P."/>
        </authorList>
    </citation>
    <scope>NUCLEOTIDE SEQUENCE [LARGE SCALE GENOMIC DNA]</scope>
    <source>
        <strain evidence="5">ATCC BAA-1034 / DSM 16646 / JW/IW-1228P</strain>
    </source>
</reference>
<dbReference type="eggNOG" id="COG1238">
    <property type="taxonomic scope" value="Bacteria"/>
</dbReference>
<feature type="transmembrane region" description="Helical" evidence="2">
    <location>
        <begin position="20"/>
        <end position="44"/>
    </location>
</feature>
<feature type="transmembrane region" description="Helical" evidence="2">
    <location>
        <begin position="100"/>
        <end position="118"/>
    </location>
</feature>
<keyword evidence="5" id="KW-1185">Reference proteome</keyword>
<evidence type="ECO:0000259" key="3">
    <source>
        <dbReference type="Pfam" id="PF09335"/>
    </source>
</evidence>
<dbReference type="EMBL" id="CP002131">
    <property type="protein sequence ID" value="ADL06984.1"/>
    <property type="molecule type" value="Genomic_DNA"/>
</dbReference>
<name>D9S056_THEOJ</name>
<feature type="transmembrane region" description="Helical" evidence="2">
    <location>
        <begin position="165"/>
        <end position="184"/>
    </location>
</feature>
<proteinExistence type="inferred from homology"/>
<dbReference type="Proteomes" id="UP000000272">
    <property type="component" value="Chromosome"/>
</dbReference>